<dbReference type="PANTHER" id="PTHR30055:SF225">
    <property type="entry name" value="TRANSCRIPTIONAL REGULATORY PROTEIN-RELATED"/>
    <property type="match status" value="1"/>
</dbReference>
<dbReference type="OrthoDB" id="9796019at2"/>
<dbReference type="SUPFAM" id="SSF46689">
    <property type="entry name" value="Homeodomain-like"/>
    <property type="match status" value="1"/>
</dbReference>
<evidence type="ECO:0000256" key="2">
    <source>
        <dbReference type="ARBA" id="ARBA00023125"/>
    </source>
</evidence>
<name>A0A0M4DDH8_STRPR</name>
<reference evidence="4 5" key="1">
    <citation type="submission" date="2015-08" db="EMBL/GenBank/DDBJ databases">
        <title>Genome sequence of the pristinamycin over-producing bacterium Streptomyces pristinaespiralis HCCB10218.</title>
        <authorList>
            <person name="Tian J."/>
            <person name="Yang J."/>
            <person name="Li L."/>
            <person name="Ruan L."/>
            <person name="Wei W."/>
            <person name="Zheng G."/>
            <person name="Wei Z."/>
            <person name="Yang S."/>
            <person name="Ge M."/>
            <person name="Jiang W."/>
            <person name="Lu Y."/>
        </authorList>
    </citation>
    <scope>NUCLEOTIDE SEQUENCE [LARGE SCALE GENOMIC DNA]</scope>
    <source>
        <strain evidence="4 5">HCCB 10218</strain>
    </source>
</reference>
<dbReference type="Pfam" id="PF00440">
    <property type="entry name" value="TetR_N"/>
    <property type="match status" value="1"/>
</dbReference>
<dbReference type="PANTHER" id="PTHR30055">
    <property type="entry name" value="HTH-TYPE TRANSCRIPTIONAL REGULATOR RUTR"/>
    <property type="match status" value="1"/>
</dbReference>
<keyword evidence="1" id="KW-0805">Transcription regulation</keyword>
<dbReference type="InterPro" id="IPR036271">
    <property type="entry name" value="Tet_transcr_reg_TetR-rel_C_sf"/>
</dbReference>
<protein>
    <submittedName>
        <fullName evidence="4">TetR family transcriptional regulator</fullName>
    </submittedName>
</protein>
<dbReference type="SUPFAM" id="SSF48498">
    <property type="entry name" value="Tetracyclin repressor-like, C-terminal domain"/>
    <property type="match status" value="1"/>
</dbReference>
<proteinExistence type="predicted"/>
<organism evidence="4">
    <name type="scientific">Streptomyces pristinaespiralis</name>
    <dbReference type="NCBI Taxonomy" id="38300"/>
    <lineage>
        <taxon>Bacteria</taxon>
        <taxon>Bacillati</taxon>
        <taxon>Actinomycetota</taxon>
        <taxon>Actinomycetes</taxon>
        <taxon>Kitasatosporales</taxon>
        <taxon>Streptomycetaceae</taxon>
        <taxon>Streptomyces</taxon>
    </lineage>
</organism>
<dbReference type="PATRIC" id="fig|38300.4.peg.2213"/>
<dbReference type="GO" id="GO:0000976">
    <property type="term" value="F:transcription cis-regulatory region binding"/>
    <property type="evidence" value="ECO:0007669"/>
    <property type="project" value="TreeGrafter"/>
</dbReference>
<evidence type="ECO:0000256" key="3">
    <source>
        <dbReference type="ARBA" id="ARBA00023163"/>
    </source>
</evidence>
<keyword evidence="2" id="KW-0238">DNA-binding</keyword>
<dbReference type="Gene3D" id="1.10.10.60">
    <property type="entry name" value="Homeodomain-like"/>
    <property type="match status" value="1"/>
</dbReference>
<sequence length="215" mass="23639">MATSRWTGAAEVPPVPLRRRGPVLERAILEAALEQLSTVGWSGLTMEGVAASAQTGKAAVYRRWPSKEDLVADALEAGLPSLDEAVDHGSVREDLLHVCRRVRDAMFSRTGIALRSVLYECDTATAERFQSLINTRVIEPSTELFREVVHRGVRRGDVRPDAACELVLDVIPGLLMYRSKICGSDWPDPDIAEMIDQVMVPLLRPHSCPPVSRGT</sequence>
<dbReference type="GeneID" id="97236869"/>
<dbReference type="PRINTS" id="PR00455">
    <property type="entry name" value="HTHTETR"/>
</dbReference>
<accession>A0A0M4DDH8</accession>
<dbReference type="STRING" id="38300.SPRI_2091"/>
<dbReference type="RefSeq" id="WP_037776227.1">
    <property type="nucleotide sequence ID" value="NZ_CP011340.1"/>
</dbReference>
<evidence type="ECO:0000313" key="5">
    <source>
        <dbReference type="Proteomes" id="UP000060513"/>
    </source>
</evidence>
<dbReference type="EMBL" id="CP011340">
    <property type="protein sequence ID" value="ALC20397.1"/>
    <property type="molecule type" value="Genomic_DNA"/>
</dbReference>
<dbReference type="InterPro" id="IPR050109">
    <property type="entry name" value="HTH-type_TetR-like_transc_reg"/>
</dbReference>
<dbReference type="AlphaFoldDB" id="A0A0M4DDH8"/>
<dbReference type="InterPro" id="IPR011075">
    <property type="entry name" value="TetR_C"/>
</dbReference>
<dbReference type="PROSITE" id="PS50977">
    <property type="entry name" value="HTH_TETR_2"/>
    <property type="match status" value="1"/>
</dbReference>
<evidence type="ECO:0000313" key="4">
    <source>
        <dbReference type="EMBL" id="ALC20397.1"/>
    </source>
</evidence>
<gene>
    <name evidence="4" type="ORF">SPRI_2091</name>
</gene>
<dbReference type="GO" id="GO:0003700">
    <property type="term" value="F:DNA-binding transcription factor activity"/>
    <property type="evidence" value="ECO:0007669"/>
    <property type="project" value="TreeGrafter"/>
</dbReference>
<dbReference type="Pfam" id="PF16859">
    <property type="entry name" value="TetR_C_11"/>
    <property type="match status" value="1"/>
</dbReference>
<dbReference type="InterPro" id="IPR001647">
    <property type="entry name" value="HTH_TetR"/>
</dbReference>
<dbReference type="KEGG" id="spri:SPRI_2091"/>
<dbReference type="Proteomes" id="UP000060513">
    <property type="component" value="Chromosome"/>
</dbReference>
<keyword evidence="3" id="KW-0804">Transcription</keyword>
<evidence type="ECO:0000256" key="1">
    <source>
        <dbReference type="ARBA" id="ARBA00023015"/>
    </source>
</evidence>
<dbReference type="InterPro" id="IPR009057">
    <property type="entry name" value="Homeodomain-like_sf"/>
</dbReference>
<dbReference type="Gene3D" id="1.10.357.10">
    <property type="entry name" value="Tetracycline Repressor, domain 2"/>
    <property type="match status" value="1"/>
</dbReference>